<feature type="transmembrane region" description="Helical" evidence="1">
    <location>
        <begin position="228"/>
        <end position="250"/>
    </location>
</feature>
<name>A0A8H7C285_AGABI</name>
<proteinExistence type="predicted"/>
<organism evidence="2 3">
    <name type="scientific">Agaricus bisporus var. burnettii</name>
    <dbReference type="NCBI Taxonomy" id="192524"/>
    <lineage>
        <taxon>Eukaryota</taxon>
        <taxon>Fungi</taxon>
        <taxon>Dikarya</taxon>
        <taxon>Basidiomycota</taxon>
        <taxon>Agaricomycotina</taxon>
        <taxon>Agaricomycetes</taxon>
        <taxon>Agaricomycetidae</taxon>
        <taxon>Agaricales</taxon>
        <taxon>Agaricineae</taxon>
        <taxon>Agaricaceae</taxon>
        <taxon>Agaricus</taxon>
    </lineage>
</organism>
<keyword evidence="1" id="KW-0472">Membrane</keyword>
<feature type="transmembrane region" description="Helical" evidence="1">
    <location>
        <begin position="20"/>
        <end position="40"/>
    </location>
</feature>
<feature type="transmembrane region" description="Helical" evidence="1">
    <location>
        <begin position="102"/>
        <end position="120"/>
    </location>
</feature>
<feature type="transmembrane region" description="Helical" evidence="1">
    <location>
        <begin position="141"/>
        <end position="165"/>
    </location>
</feature>
<evidence type="ECO:0000313" key="3">
    <source>
        <dbReference type="Proteomes" id="UP000629468"/>
    </source>
</evidence>
<feature type="transmembrane region" description="Helical" evidence="1">
    <location>
        <begin position="61"/>
        <end position="82"/>
    </location>
</feature>
<feature type="transmembrane region" description="Helical" evidence="1">
    <location>
        <begin position="185"/>
        <end position="207"/>
    </location>
</feature>
<protein>
    <submittedName>
        <fullName evidence="2">Uncharacterized protein</fullName>
    </submittedName>
</protein>
<gene>
    <name evidence="2" type="ORF">Agabi119p4_10050</name>
</gene>
<evidence type="ECO:0000313" key="2">
    <source>
        <dbReference type="EMBL" id="KAF7760641.1"/>
    </source>
</evidence>
<comment type="caution">
    <text evidence="2">The sequence shown here is derived from an EMBL/GenBank/DDBJ whole genome shotgun (WGS) entry which is preliminary data.</text>
</comment>
<reference evidence="2 3" key="1">
    <citation type="journal article" name="Sci. Rep.">
        <title>Telomere-to-telomere assembled and centromere annotated genomes of the two main subspecies of the button mushroom Agaricus bisporus reveal especially polymorphic chromosome ends.</title>
        <authorList>
            <person name="Sonnenberg A.S.M."/>
            <person name="Sedaghat-Telgerd N."/>
            <person name="Lavrijssen B."/>
            <person name="Ohm R.A."/>
            <person name="Hendrickx P.M."/>
            <person name="Scholtmeijer K."/>
            <person name="Baars J.J.P."/>
            <person name="van Peer A."/>
        </authorList>
    </citation>
    <scope>NUCLEOTIDE SEQUENCE [LARGE SCALE GENOMIC DNA]</scope>
    <source>
        <strain evidence="2 3">H119_p4</strain>
    </source>
</reference>
<dbReference type="Proteomes" id="UP000629468">
    <property type="component" value="Unassembled WGS sequence"/>
</dbReference>
<dbReference type="AlphaFoldDB" id="A0A8H7C285"/>
<keyword evidence="1" id="KW-0812">Transmembrane</keyword>
<accession>A0A8H7C285</accession>
<keyword evidence="1" id="KW-1133">Transmembrane helix</keyword>
<sequence length="341" mass="37975">MSANPPLRGPLLLVTQLELVSGTTAVGTLYGITFSLYCLYLHASLPQLQDHDRRRQTQFMITYSTIIMLCGLYFLILNAWVIQDAYIKHANFPGGPFLYEDSTFLTQPAIAVGFVFQYVVDISTGAIQIWRLWVVWSGTRYVRIVVVLPVLCLLAFTGLQIRSVILSLTLTNADFTSQDLKTGTAGFVLQATNTTLTTILIAGFLILQSQRQRKLIGRSQLSTPYMTVVAMLIESYAVESTWTILLVIFVNLGHPMLAFFGNVQPYIEIIACLLVQYRVASGRAYESQRARESLSQHGNISSLHWNHTTTQSDIASRTDTNNHPPGNKLEPEIILVQGSPA</sequence>
<dbReference type="EMBL" id="JABXXO010000014">
    <property type="protein sequence ID" value="KAF7760641.1"/>
    <property type="molecule type" value="Genomic_DNA"/>
</dbReference>
<evidence type="ECO:0000256" key="1">
    <source>
        <dbReference type="SAM" id="Phobius"/>
    </source>
</evidence>